<dbReference type="EMBL" id="CAKOGP040001992">
    <property type="protein sequence ID" value="CAJ1959320.1"/>
    <property type="molecule type" value="Genomic_DNA"/>
</dbReference>
<gene>
    <name evidence="7" type="ORF">CYCCA115_LOCUS17742</name>
</gene>
<dbReference type="Gene3D" id="3.40.50.11990">
    <property type="entry name" value="RNA polymerase II accessory factor, Cdc73 C-terminal domain"/>
    <property type="match status" value="1"/>
</dbReference>
<evidence type="ECO:0000313" key="7">
    <source>
        <dbReference type="EMBL" id="CAJ1959320.1"/>
    </source>
</evidence>
<sequence length="462" mass="51022">MADVGVLQGWAKSHKLSQATLSADGATLDLGGETVTANVKVTISHDGKSCEYTIGSIFLQAVDPTISLPKYRLACKKHKVSDPVKASDKPTVIGFFGLTPDEEGAVAAAPVPVKDDAAAQKPPPSSKPPPPPSDHRHDKKRPREKDRRHKSSKDKRSRHSTGSAEKSKPKKAPKQIDANALFTNLTTVVTKRSEKKEAEQSELYQALSPEGFEVTPDLLQENSEICQSIQANEIPVGNSASILKGSTEKDLSPVLKLYLDTMQPSKKMAAKQARIQDKAKRSWRPYLVGKKPVIILPKGMTSPLTMTNAHEFFGKSLFVPRDVMMKRGASARNAPTTFSRKLSQRLGGGMVEYELMDNPKSKLPTAKDWERVVAVVALGHGWQFKDWPGIYSNPVHLFAKTFGFYVGMEGAKIPQEIPQWSVVRQTLNRDKRGLDSVTYASFWNGLEEFMTIHKPEMLPQDE</sequence>
<dbReference type="InterPro" id="IPR007852">
    <property type="entry name" value="Cdc73/Parafibromin"/>
</dbReference>
<evidence type="ECO:0000256" key="1">
    <source>
        <dbReference type="ARBA" id="ARBA00004123"/>
    </source>
</evidence>
<organism evidence="7 8">
    <name type="scientific">Cylindrotheca closterium</name>
    <dbReference type="NCBI Taxonomy" id="2856"/>
    <lineage>
        <taxon>Eukaryota</taxon>
        <taxon>Sar</taxon>
        <taxon>Stramenopiles</taxon>
        <taxon>Ochrophyta</taxon>
        <taxon>Bacillariophyta</taxon>
        <taxon>Bacillariophyceae</taxon>
        <taxon>Bacillariophycidae</taxon>
        <taxon>Bacillariales</taxon>
        <taxon>Bacillariaceae</taxon>
        <taxon>Cylindrotheca</taxon>
    </lineage>
</organism>
<keyword evidence="4" id="KW-0539">Nucleus</keyword>
<feature type="compositionally biased region" description="Basic and acidic residues" evidence="5">
    <location>
        <begin position="133"/>
        <end position="145"/>
    </location>
</feature>
<evidence type="ECO:0000256" key="4">
    <source>
        <dbReference type="ARBA" id="ARBA00023242"/>
    </source>
</evidence>
<feature type="domain" description="Cell division control protein 73 C-terminal" evidence="6">
    <location>
        <begin position="290"/>
        <end position="449"/>
    </location>
</feature>
<keyword evidence="8" id="KW-1185">Reference proteome</keyword>
<keyword evidence="3" id="KW-0804">Transcription</keyword>
<evidence type="ECO:0000256" key="5">
    <source>
        <dbReference type="SAM" id="MobiDB-lite"/>
    </source>
</evidence>
<accession>A0AAD2G0R4</accession>
<dbReference type="PANTHER" id="PTHR12466">
    <property type="entry name" value="CDC73 DOMAIN PROTEIN"/>
    <property type="match status" value="1"/>
</dbReference>
<dbReference type="AlphaFoldDB" id="A0AAD2G0R4"/>
<dbReference type="GO" id="GO:0016593">
    <property type="term" value="C:Cdc73/Paf1 complex"/>
    <property type="evidence" value="ECO:0007669"/>
    <property type="project" value="InterPro"/>
</dbReference>
<evidence type="ECO:0000256" key="3">
    <source>
        <dbReference type="ARBA" id="ARBA00023163"/>
    </source>
</evidence>
<comment type="caution">
    <text evidence="7">The sequence shown here is derived from an EMBL/GenBank/DDBJ whole genome shotgun (WGS) entry which is preliminary data.</text>
</comment>
<protein>
    <recommendedName>
        <fullName evidence="6">Cell division control protein 73 C-terminal domain-containing protein</fullName>
    </recommendedName>
</protein>
<dbReference type="GO" id="GO:0032968">
    <property type="term" value="P:positive regulation of transcription elongation by RNA polymerase II"/>
    <property type="evidence" value="ECO:0007669"/>
    <property type="project" value="TreeGrafter"/>
</dbReference>
<dbReference type="Proteomes" id="UP001295423">
    <property type="component" value="Unassembled WGS sequence"/>
</dbReference>
<evidence type="ECO:0000313" key="8">
    <source>
        <dbReference type="Proteomes" id="UP001295423"/>
    </source>
</evidence>
<evidence type="ECO:0000256" key="2">
    <source>
        <dbReference type="ARBA" id="ARBA00010427"/>
    </source>
</evidence>
<evidence type="ECO:0000259" key="6">
    <source>
        <dbReference type="Pfam" id="PF05179"/>
    </source>
</evidence>
<dbReference type="GO" id="GO:0000993">
    <property type="term" value="F:RNA polymerase II complex binding"/>
    <property type="evidence" value="ECO:0007669"/>
    <property type="project" value="TreeGrafter"/>
</dbReference>
<comment type="subcellular location">
    <subcellularLocation>
        <location evidence="1">Nucleus</location>
    </subcellularLocation>
</comment>
<dbReference type="GO" id="GO:0006368">
    <property type="term" value="P:transcription elongation by RNA polymerase II"/>
    <property type="evidence" value="ECO:0007669"/>
    <property type="project" value="InterPro"/>
</dbReference>
<dbReference type="InterPro" id="IPR031336">
    <property type="entry name" value="CDC73_C"/>
</dbReference>
<name>A0AAD2G0R4_9STRA</name>
<comment type="similarity">
    <text evidence="2">Belongs to the CDC73 family.</text>
</comment>
<proteinExistence type="inferred from homology"/>
<dbReference type="Pfam" id="PF05179">
    <property type="entry name" value="CDC73_C"/>
    <property type="match status" value="1"/>
</dbReference>
<reference evidence="7" key="1">
    <citation type="submission" date="2023-08" db="EMBL/GenBank/DDBJ databases">
        <authorList>
            <person name="Audoor S."/>
            <person name="Bilcke G."/>
        </authorList>
    </citation>
    <scope>NUCLEOTIDE SEQUENCE</scope>
</reference>
<dbReference type="InterPro" id="IPR038103">
    <property type="entry name" value="CDC73_C_sf"/>
</dbReference>
<feature type="compositionally biased region" description="Basic residues" evidence="5">
    <location>
        <begin position="146"/>
        <end position="159"/>
    </location>
</feature>
<dbReference type="PANTHER" id="PTHR12466:SF8">
    <property type="entry name" value="PARAFIBROMIN"/>
    <property type="match status" value="1"/>
</dbReference>
<feature type="region of interest" description="Disordered" evidence="5">
    <location>
        <begin position="115"/>
        <end position="179"/>
    </location>
</feature>
<feature type="compositionally biased region" description="Pro residues" evidence="5">
    <location>
        <begin position="121"/>
        <end position="132"/>
    </location>
</feature>